<dbReference type="EMBL" id="MWPZ01000017">
    <property type="protein sequence ID" value="TIC89437.1"/>
    <property type="molecule type" value="Genomic_DNA"/>
</dbReference>
<dbReference type="Proteomes" id="UP000305883">
    <property type="component" value="Unassembled WGS sequence"/>
</dbReference>
<accession>A0A4T0VCM6</accession>
<protein>
    <submittedName>
        <fullName evidence="1">Uncharacterized protein</fullName>
    </submittedName>
</protein>
<organism evidence="1 2">
    <name type="scientific">Colletotrichum higginsianum</name>
    <dbReference type="NCBI Taxonomy" id="80884"/>
    <lineage>
        <taxon>Eukaryota</taxon>
        <taxon>Fungi</taxon>
        <taxon>Dikarya</taxon>
        <taxon>Ascomycota</taxon>
        <taxon>Pezizomycotina</taxon>
        <taxon>Sordariomycetes</taxon>
        <taxon>Hypocreomycetidae</taxon>
        <taxon>Glomerellales</taxon>
        <taxon>Glomerellaceae</taxon>
        <taxon>Colletotrichum</taxon>
        <taxon>Colletotrichum destructivum species complex</taxon>
    </lineage>
</organism>
<gene>
    <name evidence="1" type="ORF">CH35J_012877</name>
</gene>
<name>A0A4T0VCM6_9PEZI</name>
<dbReference type="OrthoDB" id="4948765at2759"/>
<evidence type="ECO:0000313" key="2">
    <source>
        <dbReference type="Proteomes" id="UP000305883"/>
    </source>
</evidence>
<reference evidence="1 2" key="1">
    <citation type="journal article" date="2019" name="Genome Biol. Evol.">
        <title>Genomic Plasticity Mediated by Transposable Elements in the Plant Pathogenic Fungus Colletotrichum higginsianum.</title>
        <authorList>
            <person name="Tsushima A."/>
            <person name="Gan P."/>
            <person name="Kumakura N."/>
            <person name="Narusaka M."/>
            <person name="Takano Y."/>
            <person name="Narusaka Y."/>
            <person name="Shirasu K."/>
        </authorList>
    </citation>
    <scope>NUCLEOTIDE SEQUENCE [LARGE SCALE GENOMIC DNA]</scope>
    <source>
        <strain evidence="1 2">MAFF305635-RFP</strain>
    </source>
</reference>
<proteinExistence type="predicted"/>
<comment type="caution">
    <text evidence="1">The sequence shown here is derived from an EMBL/GenBank/DDBJ whole genome shotgun (WGS) entry which is preliminary data.</text>
</comment>
<dbReference type="AlphaFoldDB" id="A0A4T0VCM6"/>
<evidence type="ECO:0000313" key="1">
    <source>
        <dbReference type="EMBL" id="TIC89437.1"/>
    </source>
</evidence>
<sequence length="288" mass="31995">MKRLEIDTRRRVEAIRKASAAVRRIHAGRQVDGTLATRNSPDTSALKKLAIGSQVRVWRETKGWTGPYRLIDVNSETCVIDVNSPQSFRSTVVKPYHQEDSSDNKEANEGIQVTEKDLRRVEETTVVVVVAVIVVIKIPQYNNRSANLSAAFVSEKEAAASRALAEKLQKEGIATTPGAPFEESNRKEVNTVIDRGIFDDPIRHRGTRILTSRIINEVFDETANAALERSRPTLQRCADDGEMAILTQSPTMQRSGQRLVLAIAAAILALQGFRRWNCDIAQAYTQSA</sequence>